<comment type="caution">
    <text evidence="2">The sequence shown here is derived from an EMBL/GenBank/DDBJ whole genome shotgun (WGS) entry which is preliminary data.</text>
</comment>
<name>A0A532VAZ5_UNCT6</name>
<sequence length="230" mass="25795">MNFSTILGIWIAATLTIAILSFLYRDNPLYKFAEHLYVGASVAYWVIYAAKFTMEQMVVNVFADNWQVFLETGSATAFWEAWILIIPTALGFLMLTRWFGPRVGWLSRWPIAFTIGLGAGLGITGSIQGVLLPQVQATFLPLWTPDLWQVVANLLLFVGVISTIIYFYFSRPHKGLLGGVSRVGITFIMVSFGAAFGYTVMSRVSLLIGRLYFLVYDWIVGTVDFFKALL</sequence>
<keyword evidence="1" id="KW-0472">Membrane</keyword>
<gene>
    <name evidence="2" type="ORF">CEE36_01155</name>
</gene>
<organism evidence="2 3">
    <name type="scientific">candidate division TA06 bacterium B3_TA06</name>
    <dbReference type="NCBI Taxonomy" id="2012487"/>
    <lineage>
        <taxon>Bacteria</taxon>
        <taxon>Bacteria division TA06</taxon>
    </lineage>
</organism>
<accession>A0A532VAZ5</accession>
<proteinExistence type="predicted"/>
<feature type="transmembrane region" description="Helical" evidence="1">
    <location>
        <begin position="181"/>
        <end position="201"/>
    </location>
</feature>
<evidence type="ECO:0000313" key="3">
    <source>
        <dbReference type="Proteomes" id="UP000317778"/>
    </source>
</evidence>
<keyword evidence="1" id="KW-1133">Transmembrane helix</keyword>
<evidence type="ECO:0000256" key="1">
    <source>
        <dbReference type="SAM" id="Phobius"/>
    </source>
</evidence>
<evidence type="ECO:0000313" key="2">
    <source>
        <dbReference type="EMBL" id="TKJ44380.1"/>
    </source>
</evidence>
<keyword evidence="1" id="KW-0812">Transmembrane</keyword>
<dbReference type="AlphaFoldDB" id="A0A532VAZ5"/>
<dbReference type="EMBL" id="NJBO01000001">
    <property type="protein sequence ID" value="TKJ44380.1"/>
    <property type="molecule type" value="Genomic_DNA"/>
</dbReference>
<feature type="transmembrane region" description="Helical" evidence="1">
    <location>
        <begin position="74"/>
        <end position="95"/>
    </location>
</feature>
<feature type="transmembrane region" description="Helical" evidence="1">
    <location>
        <begin position="147"/>
        <end position="169"/>
    </location>
</feature>
<dbReference type="Proteomes" id="UP000317778">
    <property type="component" value="Unassembled WGS sequence"/>
</dbReference>
<feature type="transmembrane region" description="Helical" evidence="1">
    <location>
        <begin position="107"/>
        <end position="127"/>
    </location>
</feature>
<reference evidence="2 3" key="1">
    <citation type="submission" date="2017-06" db="EMBL/GenBank/DDBJ databases">
        <title>Novel microbial phyla capable of carbon fixation and sulfur reduction in deep-sea sediments.</title>
        <authorList>
            <person name="Huang J."/>
            <person name="Baker B."/>
            <person name="Wang Y."/>
        </authorList>
    </citation>
    <scope>NUCLEOTIDE SEQUENCE [LARGE SCALE GENOMIC DNA]</scope>
    <source>
        <strain evidence="2">B3_TA06</strain>
    </source>
</reference>
<protein>
    <submittedName>
        <fullName evidence="2">Uncharacterized protein</fullName>
    </submittedName>
</protein>
<feature type="transmembrane region" description="Helical" evidence="1">
    <location>
        <begin position="36"/>
        <end position="54"/>
    </location>
</feature>
<feature type="transmembrane region" description="Helical" evidence="1">
    <location>
        <begin position="6"/>
        <end position="24"/>
    </location>
</feature>